<protein>
    <submittedName>
        <fullName evidence="1">Nucleotidyl transferase AbiEii/AbiGii toxin family protein</fullName>
    </submittedName>
</protein>
<reference evidence="1" key="1">
    <citation type="submission" date="2021-04" db="EMBL/GenBank/DDBJ databases">
        <title>The complete genome sequence of Caulobacter sp. S6.</title>
        <authorList>
            <person name="Tang Y."/>
            <person name="Ouyang W."/>
            <person name="Liu Q."/>
            <person name="Huang B."/>
            <person name="Guo Z."/>
            <person name="Lei P."/>
        </authorList>
    </citation>
    <scope>NUCLEOTIDE SEQUENCE</scope>
    <source>
        <strain evidence="1">S6</strain>
        <plasmid evidence="1">unnamed</plasmid>
    </source>
</reference>
<keyword evidence="1" id="KW-0614">Plasmid</keyword>
<geneLocation type="plasmid" evidence="1 2">
    <name>unnamed</name>
</geneLocation>
<dbReference type="AlphaFoldDB" id="A0A975G5K6"/>
<dbReference type="GO" id="GO:0016740">
    <property type="term" value="F:transferase activity"/>
    <property type="evidence" value="ECO:0007669"/>
    <property type="project" value="UniProtKB-KW"/>
</dbReference>
<gene>
    <name evidence="1" type="ORF">KCG34_25715</name>
</gene>
<dbReference type="InterPro" id="IPR014942">
    <property type="entry name" value="AbiEii"/>
</dbReference>
<proteinExistence type="predicted"/>
<name>A0A975G5K6_9CAUL</name>
<dbReference type="EMBL" id="CP073079">
    <property type="protein sequence ID" value="QUD90957.1"/>
    <property type="molecule type" value="Genomic_DNA"/>
</dbReference>
<sequence length="326" mass="34918">MTAPSAQTLQRLANETGLQAGTLEKVLRLLDVLQEIAHDPVLADRLVLKGGTALNVFHLALDRLSVDIDLNYVGALDRAAMEVDRPEVDAALNRLLTAQGYAIRRQPGDHAGGKWIGRFASALGGGASLEVDVNYMSRQPLFGAAKMNSVDLGGVRASGIAVLDLHEVAAGKLVALIDREAARDLFDARRMLDIAGLDWANIKAAMLAYGAAGRRDWRRASAADIGGDPRELRQKLAICLPQNRFAAAGGPEAWIAQTVAECRTRLAPLFDLTAGEAAFLDGILDRGEIDPSGLAVAPEIQSRIAAMPMLAWKAQNVRQHLQARKG</sequence>
<dbReference type="KEGG" id="caul:KCG34_25715"/>
<dbReference type="Pfam" id="PF08843">
    <property type="entry name" value="AbiEii"/>
    <property type="match status" value="1"/>
</dbReference>
<organism evidence="1 2">
    <name type="scientific">Phenylobacterium montanum</name>
    <dbReference type="NCBI Taxonomy" id="2823693"/>
    <lineage>
        <taxon>Bacteria</taxon>
        <taxon>Pseudomonadati</taxon>
        <taxon>Pseudomonadota</taxon>
        <taxon>Alphaproteobacteria</taxon>
        <taxon>Caulobacterales</taxon>
        <taxon>Caulobacteraceae</taxon>
        <taxon>Phenylobacterium</taxon>
    </lineage>
</organism>
<evidence type="ECO:0000313" key="2">
    <source>
        <dbReference type="Proteomes" id="UP000676409"/>
    </source>
</evidence>
<keyword evidence="1" id="KW-0808">Transferase</keyword>
<dbReference type="Gene3D" id="3.10.450.620">
    <property type="entry name" value="JHP933, nucleotidyltransferase-like core domain"/>
    <property type="match status" value="1"/>
</dbReference>
<dbReference type="Proteomes" id="UP000676409">
    <property type="component" value="Plasmid unnamed"/>
</dbReference>
<evidence type="ECO:0000313" key="1">
    <source>
        <dbReference type="EMBL" id="QUD90957.1"/>
    </source>
</evidence>
<keyword evidence="2" id="KW-1185">Reference proteome</keyword>
<accession>A0A975G5K6</accession>
<dbReference type="RefSeq" id="WP_211941003.1">
    <property type="nucleotide sequence ID" value="NZ_CP073079.1"/>
</dbReference>